<evidence type="ECO:0000313" key="2">
    <source>
        <dbReference type="EMBL" id="KAB7739193.1"/>
    </source>
</evidence>
<sequence length="381" mass="42058">MYSSSFRLTNRDIDLAFEARHLHLVFQPKIELATGRVLGAEAYVRWLHPDYGLMPPGLFLSFFDRHGRSGELTRFVAAAASESMEAWRLRGQNWPVSLNISGSELTDPSLPGALDGIVGEHGLDPAHFTIEVPEAVFARHGQDAVTTIAEMRRLGFRTALDGGGAVIVPQEFLTPDHFSEIKISGGAIIQFARRLKQSGHGFIGKRVALAVSQGLDATAVGVEDETTLSALAALGFTAAQGSHICPPREAKDLIGWTFAQDIRRDFQEAAREEELGELLLSEALDEEEEAIARVDLPVVEMIIDYEALDFSIPGTDDIPVPIAEIDVVCIFPDRKLVALLRRPPQHGRRLSGVDQPIRMRVKRPKPKQKKKKNFFLRALGM</sequence>
<gene>
    <name evidence="2" type="ORF">F2P47_13310</name>
</gene>
<dbReference type="InterPro" id="IPR035919">
    <property type="entry name" value="EAL_sf"/>
</dbReference>
<dbReference type="PROSITE" id="PS50883">
    <property type="entry name" value="EAL"/>
    <property type="match status" value="1"/>
</dbReference>
<dbReference type="EMBL" id="WESC01000012">
    <property type="protein sequence ID" value="KAB7739193.1"/>
    <property type="molecule type" value="Genomic_DNA"/>
</dbReference>
<dbReference type="Pfam" id="PF00563">
    <property type="entry name" value="EAL"/>
    <property type="match status" value="1"/>
</dbReference>
<evidence type="ECO:0000259" key="1">
    <source>
        <dbReference type="PROSITE" id="PS50883"/>
    </source>
</evidence>
<comment type="caution">
    <text evidence="2">The sequence shown here is derived from an EMBL/GenBank/DDBJ whole genome shotgun (WGS) entry which is preliminary data.</text>
</comment>
<dbReference type="SMART" id="SM00052">
    <property type="entry name" value="EAL"/>
    <property type="match status" value="1"/>
</dbReference>
<dbReference type="SUPFAM" id="SSF141868">
    <property type="entry name" value="EAL domain-like"/>
    <property type="match status" value="1"/>
</dbReference>
<dbReference type="RefSeq" id="WP_152216865.1">
    <property type="nucleotide sequence ID" value="NZ_WESC01000012.1"/>
</dbReference>
<protein>
    <submittedName>
        <fullName evidence="2">EAL domain-containing protein</fullName>
    </submittedName>
</protein>
<feature type="domain" description="EAL" evidence="1">
    <location>
        <begin position="6"/>
        <end position="261"/>
    </location>
</feature>
<proteinExistence type="predicted"/>
<organism evidence="2 3">
    <name type="scientific">Parvibaculum sedimenti</name>
    <dbReference type="NCBI Taxonomy" id="2608632"/>
    <lineage>
        <taxon>Bacteria</taxon>
        <taxon>Pseudomonadati</taxon>
        <taxon>Pseudomonadota</taxon>
        <taxon>Alphaproteobacteria</taxon>
        <taxon>Hyphomicrobiales</taxon>
        <taxon>Parvibaculaceae</taxon>
        <taxon>Parvibaculum</taxon>
    </lineage>
</organism>
<dbReference type="Proteomes" id="UP000468901">
    <property type="component" value="Unassembled WGS sequence"/>
</dbReference>
<dbReference type="InterPro" id="IPR050706">
    <property type="entry name" value="Cyclic-di-GMP_PDE-like"/>
</dbReference>
<dbReference type="PANTHER" id="PTHR33121">
    <property type="entry name" value="CYCLIC DI-GMP PHOSPHODIESTERASE PDEF"/>
    <property type="match status" value="1"/>
</dbReference>
<dbReference type="AlphaFoldDB" id="A0A6N6VHJ4"/>
<dbReference type="CDD" id="cd01948">
    <property type="entry name" value="EAL"/>
    <property type="match status" value="1"/>
</dbReference>
<dbReference type="PANTHER" id="PTHR33121:SF70">
    <property type="entry name" value="SIGNALING PROTEIN YKOW"/>
    <property type="match status" value="1"/>
</dbReference>
<dbReference type="InterPro" id="IPR001633">
    <property type="entry name" value="EAL_dom"/>
</dbReference>
<reference evidence="2 3" key="1">
    <citation type="submission" date="2019-09" db="EMBL/GenBank/DDBJ databases">
        <title>Parvibaculum sedimenti sp. nov., isolated from sediment.</title>
        <authorList>
            <person name="Wang Y."/>
        </authorList>
    </citation>
    <scope>NUCLEOTIDE SEQUENCE [LARGE SCALE GENOMIC DNA]</scope>
    <source>
        <strain evidence="2 3">HXT-9</strain>
    </source>
</reference>
<dbReference type="Gene3D" id="3.20.20.450">
    <property type="entry name" value="EAL domain"/>
    <property type="match status" value="1"/>
</dbReference>
<dbReference type="GO" id="GO:0071111">
    <property type="term" value="F:cyclic-guanylate-specific phosphodiesterase activity"/>
    <property type="evidence" value="ECO:0007669"/>
    <property type="project" value="InterPro"/>
</dbReference>
<name>A0A6N6VHJ4_9HYPH</name>
<evidence type="ECO:0000313" key="3">
    <source>
        <dbReference type="Proteomes" id="UP000468901"/>
    </source>
</evidence>
<accession>A0A6N6VHJ4</accession>
<keyword evidence="3" id="KW-1185">Reference proteome</keyword>